<feature type="region of interest" description="Disordered" evidence="17">
    <location>
        <begin position="1"/>
        <end position="27"/>
    </location>
</feature>
<feature type="domain" description="Response regulatory" evidence="19">
    <location>
        <begin position="848"/>
        <end position="969"/>
    </location>
</feature>
<evidence type="ECO:0000313" key="23">
    <source>
        <dbReference type="EMBL" id="MBI5248638.1"/>
    </source>
</evidence>
<dbReference type="InterPro" id="IPR035965">
    <property type="entry name" value="PAS-like_dom_sf"/>
</dbReference>
<dbReference type="FunFam" id="3.30.565.10:FF:000010">
    <property type="entry name" value="Sensor histidine kinase RcsC"/>
    <property type="match status" value="1"/>
</dbReference>
<dbReference type="CDD" id="cd00082">
    <property type="entry name" value="HisKA"/>
    <property type="match status" value="1"/>
</dbReference>
<dbReference type="Pfam" id="PF10114">
    <property type="entry name" value="PocR"/>
    <property type="match status" value="1"/>
</dbReference>
<keyword evidence="4" id="KW-1003">Cell membrane</keyword>
<dbReference type="GO" id="GO:0000155">
    <property type="term" value="F:phosphorelay sensor kinase activity"/>
    <property type="evidence" value="ECO:0007669"/>
    <property type="project" value="InterPro"/>
</dbReference>
<dbReference type="Pfam" id="PF02518">
    <property type="entry name" value="HATPase_c"/>
    <property type="match status" value="1"/>
</dbReference>
<dbReference type="PROSITE" id="PS50110">
    <property type="entry name" value="RESPONSE_REGULATORY"/>
    <property type="match status" value="2"/>
</dbReference>
<evidence type="ECO:0000256" key="11">
    <source>
        <dbReference type="ARBA" id="ARBA00022989"/>
    </source>
</evidence>
<dbReference type="InterPro" id="IPR001789">
    <property type="entry name" value="Sig_transdc_resp-reg_receiver"/>
</dbReference>
<dbReference type="SMART" id="SM00086">
    <property type="entry name" value="PAC"/>
    <property type="match status" value="2"/>
</dbReference>
<evidence type="ECO:0000259" key="19">
    <source>
        <dbReference type="PROSITE" id="PS50110"/>
    </source>
</evidence>
<dbReference type="PROSITE" id="PS50109">
    <property type="entry name" value="HIS_KIN"/>
    <property type="match status" value="1"/>
</dbReference>
<protein>
    <recommendedName>
        <fullName evidence="3">histidine kinase</fullName>
        <ecNumber evidence="3">2.7.13.3</ecNumber>
    </recommendedName>
</protein>
<evidence type="ECO:0000259" key="20">
    <source>
        <dbReference type="PROSITE" id="PS50112"/>
    </source>
</evidence>
<dbReference type="InterPro" id="IPR001610">
    <property type="entry name" value="PAC"/>
</dbReference>
<dbReference type="PROSITE" id="PS50113">
    <property type="entry name" value="PAC"/>
    <property type="match status" value="2"/>
</dbReference>
<feature type="modified residue" description="4-aspartylphosphate" evidence="15">
    <location>
        <position position="1046"/>
    </location>
</feature>
<dbReference type="SMART" id="SM00091">
    <property type="entry name" value="PAS"/>
    <property type="match status" value="2"/>
</dbReference>
<feature type="domain" description="PAC" evidence="21">
    <location>
        <begin position="538"/>
        <end position="590"/>
    </location>
</feature>
<feature type="domain" description="Histidine kinase" evidence="18">
    <location>
        <begin position="608"/>
        <end position="829"/>
    </location>
</feature>
<keyword evidence="10" id="KW-0067">ATP-binding</keyword>
<dbReference type="Pfam" id="PF00072">
    <property type="entry name" value="Response_reg"/>
    <property type="match status" value="2"/>
</dbReference>
<evidence type="ECO:0000256" key="8">
    <source>
        <dbReference type="ARBA" id="ARBA00022741"/>
    </source>
</evidence>
<dbReference type="InterPro" id="IPR000700">
    <property type="entry name" value="PAS-assoc_C"/>
</dbReference>
<dbReference type="SUPFAM" id="SSF47384">
    <property type="entry name" value="Homodimeric domain of signal transducing histidine kinase"/>
    <property type="match status" value="1"/>
</dbReference>
<dbReference type="CDD" id="cd00088">
    <property type="entry name" value="HPT"/>
    <property type="match status" value="1"/>
</dbReference>
<gene>
    <name evidence="23" type="ORF">HY912_04015</name>
</gene>
<dbReference type="CDD" id="cd17546">
    <property type="entry name" value="REC_hyHK_CKI1_RcsC-like"/>
    <property type="match status" value="2"/>
</dbReference>
<comment type="catalytic activity">
    <reaction evidence="1">
        <text>ATP + protein L-histidine = ADP + protein N-phospho-L-histidine.</text>
        <dbReference type="EC" id="2.7.13.3"/>
    </reaction>
</comment>
<dbReference type="SMART" id="SM00387">
    <property type="entry name" value="HATPase_c"/>
    <property type="match status" value="1"/>
</dbReference>
<dbReference type="SMART" id="SM00073">
    <property type="entry name" value="HPT"/>
    <property type="match status" value="1"/>
</dbReference>
<dbReference type="SUPFAM" id="SSF55785">
    <property type="entry name" value="PYP-like sensor domain (PAS domain)"/>
    <property type="match status" value="2"/>
</dbReference>
<dbReference type="Proteomes" id="UP000807825">
    <property type="component" value="Unassembled WGS sequence"/>
</dbReference>
<evidence type="ECO:0000259" key="22">
    <source>
        <dbReference type="PROSITE" id="PS50894"/>
    </source>
</evidence>
<dbReference type="InterPro" id="IPR004358">
    <property type="entry name" value="Sig_transdc_His_kin-like_C"/>
</dbReference>
<comment type="subcellular location">
    <subcellularLocation>
        <location evidence="2">Cell membrane</location>
        <topology evidence="2">Multi-pass membrane protein</topology>
    </subcellularLocation>
</comment>
<feature type="modified residue" description="Phosphohistidine" evidence="14">
    <location>
        <position position="1196"/>
    </location>
</feature>
<keyword evidence="16" id="KW-0175">Coiled coil</keyword>
<dbReference type="CDD" id="cd00130">
    <property type="entry name" value="PAS"/>
    <property type="match status" value="2"/>
</dbReference>
<dbReference type="SUPFAM" id="SSF47226">
    <property type="entry name" value="Histidine-containing phosphotransfer domain, HPT domain"/>
    <property type="match status" value="1"/>
</dbReference>
<evidence type="ECO:0000256" key="12">
    <source>
        <dbReference type="ARBA" id="ARBA00023012"/>
    </source>
</evidence>
<feature type="compositionally biased region" description="Basic and acidic residues" evidence="17">
    <location>
        <begin position="1"/>
        <end position="13"/>
    </location>
</feature>
<evidence type="ECO:0000256" key="16">
    <source>
        <dbReference type="SAM" id="Coils"/>
    </source>
</evidence>
<comment type="caution">
    <text evidence="23">The sequence shown here is derived from an EMBL/GenBank/DDBJ whole genome shotgun (WGS) entry which is preliminary data.</text>
</comment>
<dbReference type="GO" id="GO:0005886">
    <property type="term" value="C:plasma membrane"/>
    <property type="evidence" value="ECO:0007669"/>
    <property type="project" value="UniProtKB-SubCell"/>
</dbReference>
<feature type="domain" description="PAS" evidence="20">
    <location>
        <begin position="466"/>
        <end position="536"/>
    </location>
</feature>
<feature type="domain" description="Response regulatory" evidence="19">
    <location>
        <begin position="997"/>
        <end position="1113"/>
    </location>
</feature>
<dbReference type="PROSITE" id="PS50112">
    <property type="entry name" value="PAS"/>
    <property type="match status" value="2"/>
</dbReference>
<feature type="domain" description="PAS" evidence="20">
    <location>
        <begin position="335"/>
        <end position="392"/>
    </location>
</feature>
<dbReference type="InterPro" id="IPR003661">
    <property type="entry name" value="HisK_dim/P_dom"/>
</dbReference>
<keyword evidence="9" id="KW-0418">Kinase</keyword>
<keyword evidence="8" id="KW-0547">Nucleotide-binding</keyword>
<dbReference type="PANTHER" id="PTHR45339">
    <property type="entry name" value="HYBRID SIGNAL TRANSDUCTION HISTIDINE KINASE J"/>
    <property type="match status" value="1"/>
</dbReference>
<sequence length="1341" mass="148412">MTEQDHFLEEKPLAVDAEECGDRAQERDGFAQAELQERILEFERFNRLVMAREQRILDLKKEANELAQAAGKPAPYGSLDRIEEDEALDNLVLSGADHSDWGRSGPEELQVSDLFHVEDLQLLLSNFCDAVGVASAISDLKGNLLAFANFRRACTQFHRVGEISSQRCIESDTLLGSRLQEGQDFTIYQCKNGMTDAASPLIIDGKHLANILIGQFHLQEPDLDFFRRQARDLGYDEEDYLASIKEVPIMSEEKLPSILGFLSGFAKIVGSLTLDRIRASQAAEDLKRRAEELRRSQAAALSLAEDAEMARSEIARYRDHLEQLVRDRTDELSVSEERTRLLLESAGEGIIGVNTDGKITFVNPAACRMVGYSTDEFVGQGLHSLIHYSHEDGSPYPREDCPMYESFSIGTISHVDDEVLWRKDGTSFPVAYSSNPIHKDGEVVGAVVSFRDISDRRRAEEALADSERRTRRILDTANEGFWLVDNDAVTLTANPALCTILGRRQEQIVGRRILDFVDEENRQIFVAQLEERKRGKSGAYEISLQRPDGVNVPCLISATPFLDDKGAKKGSFALVTDITDRKQADEQMRRAKEMAEEATRMKSDFLANMSHEIRTPMNAVIGMAHLALQTELTPKQADYVRKIQRSAHSLLGIINDILDFSKIEAGKMQMESVDFSLDEVLDNVSTVVGVKVHEKELEFLMDTSQEVPLALVGDPLRLGQVLINLCNNAVKFTQEGEIVISTKVVEKDEKSVTLGFCVRDTGVGLTEEQKGKLFQAFSQADMSTTRKYGGTGLGLTISKRLVNMMGGEIWVESEPEKGSRFVFTAKFGLARNVSRRHLEPSVDLRGMRVLVVEDNASSREILQALLESMSFDVSVAASAEEGIAELEKEAKAHPYKLVVMDWRMPGMDGIKASAVIKAHPRLPQKPKIIIATAYGREEVMQRSEKVGVDGFLLKPVGQSVLFDAIMVAFGKEASEGESVARVRDSDEEELRRIRGASVLLAEDNEINQQVAKEILEQAGLVVSIANNGTEAVEMVKAGNVDAVLMDIQMPVMGGLEATREIRKDQGFRDLPIIAMTAHAMAGDREKSLEAGMNDHVTKPIDPEQLLSALVKWIKPVKREMSESVCESLIGKREVEDILPSELPGISIASGLGRVGGNKQLYAKLLCKFKDGQEKAVEQIRAALQSGDVETAVRLAHTVKGVSGNLGGDSLYRAAAELEKAIKEGQESLDPPMREFGSQLKVVMDGIKIFEDSLAAQRGPEKPAAEVPVDKEVVKPLLQEMAQLLESDLTEAMNRLEALKEHLANSSLDEEFNRLEKQVEGFDTDSALKSVETIAGRLNIEL</sequence>
<dbReference type="InterPro" id="IPR005467">
    <property type="entry name" value="His_kinase_dom"/>
</dbReference>
<keyword evidence="13" id="KW-0472">Membrane</keyword>
<evidence type="ECO:0000256" key="7">
    <source>
        <dbReference type="ARBA" id="ARBA00022692"/>
    </source>
</evidence>
<proteinExistence type="predicted"/>
<evidence type="ECO:0000256" key="1">
    <source>
        <dbReference type="ARBA" id="ARBA00000085"/>
    </source>
</evidence>
<evidence type="ECO:0000259" key="21">
    <source>
        <dbReference type="PROSITE" id="PS50113"/>
    </source>
</evidence>
<evidence type="ECO:0000256" key="13">
    <source>
        <dbReference type="ARBA" id="ARBA00023136"/>
    </source>
</evidence>
<dbReference type="PANTHER" id="PTHR45339:SF1">
    <property type="entry name" value="HYBRID SIGNAL TRANSDUCTION HISTIDINE KINASE J"/>
    <property type="match status" value="1"/>
</dbReference>
<keyword evidence="12" id="KW-0902">Two-component regulatory system</keyword>
<dbReference type="InterPro" id="IPR000014">
    <property type="entry name" value="PAS"/>
</dbReference>
<evidence type="ECO:0000256" key="17">
    <source>
        <dbReference type="SAM" id="MobiDB-lite"/>
    </source>
</evidence>
<evidence type="ECO:0000256" key="14">
    <source>
        <dbReference type="PROSITE-ProRule" id="PRU00110"/>
    </source>
</evidence>
<feature type="domain" description="PAC" evidence="21">
    <location>
        <begin position="413"/>
        <end position="465"/>
    </location>
</feature>
<feature type="modified residue" description="4-aspartylphosphate" evidence="15">
    <location>
        <position position="901"/>
    </location>
</feature>
<evidence type="ECO:0000256" key="15">
    <source>
        <dbReference type="PROSITE-ProRule" id="PRU00169"/>
    </source>
</evidence>
<dbReference type="InterPro" id="IPR036097">
    <property type="entry name" value="HisK_dim/P_sf"/>
</dbReference>
<dbReference type="Gene3D" id="3.30.450.20">
    <property type="entry name" value="PAS domain"/>
    <property type="match status" value="2"/>
</dbReference>
<evidence type="ECO:0000256" key="4">
    <source>
        <dbReference type="ARBA" id="ARBA00022475"/>
    </source>
</evidence>
<dbReference type="SMART" id="SM00448">
    <property type="entry name" value="REC"/>
    <property type="match status" value="2"/>
</dbReference>
<dbReference type="GO" id="GO:0005524">
    <property type="term" value="F:ATP binding"/>
    <property type="evidence" value="ECO:0007669"/>
    <property type="project" value="UniProtKB-KW"/>
</dbReference>
<feature type="coiled-coil region" evidence="16">
    <location>
        <begin position="1281"/>
        <end position="1308"/>
    </location>
</feature>
<feature type="domain" description="HPt" evidence="22">
    <location>
        <begin position="1157"/>
        <end position="1256"/>
    </location>
</feature>
<dbReference type="CDD" id="cd16922">
    <property type="entry name" value="HATPase_EvgS-ArcB-TorS-like"/>
    <property type="match status" value="1"/>
</dbReference>
<dbReference type="InterPro" id="IPR018771">
    <property type="entry name" value="PocR_dom"/>
</dbReference>
<dbReference type="InterPro" id="IPR008207">
    <property type="entry name" value="Sig_transdc_His_kin_Hpt_dom"/>
</dbReference>
<name>A0A9D6YZB4_9BACT</name>
<dbReference type="FunFam" id="1.10.287.130:FF:000003">
    <property type="entry name" value="Histidine kinase"/>
    <property type="match status" value="1"/>
</dbReference>
<accession>A0A9D6YZB4</accession>
<dbReference type="PRINTS" id="PR00344">
    <property type="entry name" value="BCTRLSENSOR"/>
</dbReference>
<feature type="coiled-coil region" evidence="16">
    <location>
        <begin position="276"/>
        <end position="327"/>
    </location>
</feature>
<reference evidence="23" key="1">
    <citation type="submission" date="2020-07" db="EMBL/GenBank/DDBJ databases">
        <title>Huge and variable diversity of episymbiotic CPR bacteria and DPANN archaea in groundwater ecosystems.</title>
        <authorList>
            <person name="He C.Y."/>
            <person name="Keren R."/>
            <person name="Whittaker M."/>
            <person name="Farag I.F."/>
            <person name="Doudna J."/>
            <person name="Cate J.H.D."/>
            <person name="Banfield J.F."/>
        </authorList>
    </citation>
    <scope>NUCLEOTIDE SEQUENCE</scope>
    <source>
        <strain evidence="23">NC_groundwater_1664_Pr3_B-0.1um_52_9</strain>
    </source>
</reference>
<dbReference type="SUPFAM" id="SSF55874">
    <property type="entry name" value="ATPase domain of HSP90 chaperone/DNA topoisomerase II/histidine kinase"/>
    <property type="match status" value="1"/>
</dbReference>
<dbReference type="Pfam" id="PF00512">
    <property type="entry name" value="HisKA"/>
    <property type="match status" value="1"/>
</dbReference>
<dbReference type="Pfam" id="PF01627">
    <property type="entry name" value="Hpt"/>
    <property type="match status" value="1"/>
</dbReference>
<dbReference type="SUPFAM" id="SSF52172">
    <property type="entry name" value="CheY-like"/>
    <property type="match status" value="2"/>
</dbReference>
<dbReference type="Pfam" id="PF13426">
    <property type="entry name" value="PAS_9"/>
    <property type="match status" value="2"/>
</dbReference>
<organism evidence="23 24">
    <name type="scientific">Desulfomonile tiedjei</name>
    <dbReference type="NCBI Taxonomy" id="2358"/>
    <lineage>
        <taxon>Bacteria</taxon>
        <taxon>Pseudomonadati</taxon>
        <taxon>Thermodesulfobacteriota</taxon>
        <taxon>Desulfomonilia</taxon>
        <taxon>Desulfomonilales</taxon>
        <taxon>Desulfomonilaceae</taxon>
        <taxon>Desulfomonile</taxon>
    </lineage>
</organism>
<keyword evidence="7" id="KW-0812">Transmembrane</keyword>
<dbReference type="Gene3D" id="3.40.50.2300">
    <property type="match status" value="2"/>
</dbReference>
<dbReference type="Gene3D" id="1.10.287.130">
    <property type="match status" value="1"/>
</dbReference>
<dbReference type="Gene3D" id="1.20.120.160">
    <property type="entry name" value="HPT domain"/>
    <property type="match status" value="1"/>
</dbReference>
<evidence type="ECO:0000256" key="2">
    <source>
        <dbReference type="ARBA" id="ARBA00004651"/>
    </source>
</evidence>
<dbReference type="InterPro" id="IPR036641">
    <property type="entry name" value="HPT_dom_sf"/>
</dbReference>
<evidence type="ECO:0000256" key="3">
    <source>
        <dbReference type="ARBA" id="ARBA00012438"/>
    </source>
</evidence>
<keyword evidence="5 15" id="KW-0597">Phosphoprotein</keyword>
<dbReference type="Gene3D" id="3.30.565.10">
    <property type="entry name" value="Histidine kinase-like ATPase, C-terminal domain"/>
    <property type="match status" value="1"/>
</dbReference>
<evidence type="ECO:0000256" key="5">
    <source>
        <dbReference type="ARBA" id="ARBA00022553"/>
    </source>
</evidence>
<evidence type="ECO:0000256" key="6">
    <source>
        <dbReference type="ARBA" id="ARBA00022679"/>
    </source>
</evidence>
<dbReference type="InterPro" id="IPR036890">
    <property type="entry name" value="HATPase_C_sf"/>
</dbReference>
<dbReference type="InterPro" id="IPR003594">
    <property type="entry name" value="HATPase_dom"/>
</dbReference>
<dbReference type="EC" id="2.7.13.3" evidence="3"/>
<dbReference type="SMART" id="SM00388">
    <property type="entry name" value="HisKA"/>
    <property type="match status" value="1"/>
</dbReference>
<evidence type="ECO:0000313" key="24">
    <source>
        <dbReference type="Proteomes" id="UP000807825"/>
    </source>
</evidence>
<dbReference type="PROSITE" id="PS50894">
    <property type="entry name" value="HPT"/>
    <property type="match status" value="1"/>
</dbReference>
<evidence type="ECO:0000259" key="18">
    <source>
        <dbReference type="PROSITE" id="PS50109"/>
    </source>
</evidence>
<dbReference type="EMBL" id="JACRDE010000122">
    <property type="protein sequence ID" value="MBI5248638.1"/>
    <property type="molecule type" value="Genomic_DNA"/>
</dbReference>
<evidence type="ECO:0000256" key="9">
    <source>
        <dbReference type="ARBA" id="ARBA00022777"/>
    </source>
</evidence>
<keyword evidence="6" id="KW-0808">Transferase</keyword>
<keyword evidence="11" id="KW-1133">Transmembrane helix</keyword>
<dbReference type="InterPro" id="IPR011006">
    <property type="entry name" value="CheY-like_superfamily"/>
</dbReference>
<evidence type="ECO:0000256" key="10">
    <source>
        <dbReference type="ARBA" id="ARBA00022840"/>
    </source>
</evidence>
<dbReference type="NCBIfam" id="TIGR00229">
    <property type="entry name" value="sensory_box"/>
    <property type="match status" value="2"/>
</dbReference>